<reference evidence="3 4" key="1">
    <citation type="submission" date="2009-03" db="EMBL/GenBank/DDBJ databases">
        <authorList>
            <person name="Setubal J.C."/>
            <person name="Boyle S."/>
            <person name="Crasta O.R."/>
            <person name="Gillespie J.J."/>
            <person name="Kenyon R.W."/>
            <person name="Lu J."/>
            <person name="Mane S."/>
            <person name="Nagrani S."/>
            <person name="Shallom J.M."/>
            <person name="Shallom S."/>
            <person name="Shukla M."/>
            <person name="Snyder E.E."/>
            <person name="Sobral B.W."/>
            <person name="Wattam A.R."/>
            <person name="Will R."/>
            <person name="Williams K."/>
            <person name="Yoo H."/>
            <person name="Bruce D.H."/>
            <person name="Detter C."/>
            <person name="Munk C."/>
            <person name="Brettin T.S."/>
            <person name="Ficht T."/>
        </authorList>
    </citation>
    <scope>NUCLEOTIDE SEQUENCE [LARGE SCALE GENOMIC DNA]</scope>
    <source>
        <strain evidence="3 4">Cudo</strain>
    </source>
</reference>
<gene>
    <name evidence="3" type="ORF">BCETI_6000901</name>
</gene>
<dbReference type="GO" id="GO:0003677">
    <property type="term" value="F:DNA binding"/>
    <property type="evidence" value="ECO:0007669"/>
    <property type="project" value="InterPro"/>
</dbReference>
<dbReference type="Proteomes" id="UP000003678">
    <property type="component" value="Unassembled WGS sequence"/>
</dbReference>
<sequence length="441" mass="49523">MLRHLQTTKMLCNYSSMSSGIILNEKELRDTRLRVSRLTDSLSSESSVKQMTSGLPAEVVVQVTEMMKAERKNLLASIEAYESAKETGNAMLLQQRASSDPGVTLIVARIAKGYSQRDLAWRLGIKEQQIQRYEADRYNSISLKNYARVAALLCVQIRATIQENPEFRGLDAIIADVSKEDIKKILRHGRTRGWFSEEMNEAQLRQYIAENRIEFGSPSLLRTGLNVSDHSEDVLLHAWRARLAARARAEISKELPGFDPLDIGWLPDLVRLTVHDDGPKRAIRMLAEHGIIVIVEAQIPGLAIDGAAFLEQGTPVIGLTIRKDTLDNFWFTLLHELAHVILHYRTGLSTGFYDQDEAVSSDEQEAEADKFAGNLLIPGERWARSTARIANSPEVIEKFAKDLGIHSAIVFGRIRKERNNYTIFANKIGGNSVRAQLMEQS</sequence>
<name>C0GAE5_9HYPH</name>
<dbReference type="InterPro" id="IPR052345">
    <property type="entry name" value="Rad_response_metalloprotease"/>
</dbReference>
<dbReference type="SUPFAM" id="SSF47413">
    <property type="entry name" value="lambda repressor-like DNA-binding domains"/>
    <property type="match status" value="1"/>
</dbReference>
<dbReference type="PANTHER" id="PTHR43236:SF1">
    <property type="entry name" value="BLL7220 PROTEIN"/>
    <property type="match status" value="1"/>
</dbReference>
<dbReference type="InterPro" id="IPR010982">
    <property type="entry name" value="Lambda_DNA-bd_dom_sf"/>
</dbReference>
<evidence type="ECO:0000259" key="2">
    <source>
        <dbReference type="PROSITE" id="PS50943"/>
    </source>
</evidence>
<dbReference type="CDD" id="cd00093">
    <property type="entry name" value="HTH_XRE"/>
    <property type="match status" value="1"/>
</dbReference>
<organism evidence="3 4">
    <name type="scientific">Brucella ceti str. Cudo</name>
    <dbReference type="NCBI Taxonomy" id="595497"/>
    <lineage>
        <taxon>Bacteria</taxon>
        <taxon>Pseudomonadati</taxon>
        <taxon>Pseudomonadota</taxon>
        <taxon>Alphaproteobacteria</taxon>
        <taxon>Hyphomicrobiales</taxon>
        <taxon>Brucellaceae</taxon>
        <taxon>Brucella/Ochrobactrum group</taxon>
        <taxon>Brucella</taxon>
    </lineage>
</organism>
<evidence type="ECO:0000313" key="3">
    <source>
        <dbReference type="EMBL" id="EEH13909.1"/>
    </source>
</evidence>
<dbReference type="AlphaFoldDB" id="C0GAE5"/>
<feature type="domain" description="HTH cro/C1-type" evidence="2">
    <location>
        <begin position="105"/>
        <end position="164"/>
    </location>
</feature>
<dbReference type="EMBL" id="ACJD01000006">
    <property type="protein sequence ID" value="EEH13909.1"/>
    <property type="molecule type" value="Genomic_DNA"/>
</dbReference>
<evidence type="ECO:0000256" key="1">
    <source>
        <dbReference type="ARBA" id="ARBA00007227"/>
    </source>
</evidence>
<dbReference type="SMART" id="SM00530">
    <property type="entry name" value="HTH_XRE"/>
    <property type="match status" value="1"/>
</dbReference>
<dbReference type="InterPro" id="IPR010359">
    <property type="entry name" value="IrrE_HExxH"/>
</dbReference>
<accession>C0GAE5</accession>
<dbReference type="InterPro" id="IPR001387">
    <property type="entry name" value="Cro/C1-type_HTH"/>
</dbReference>
<proteinExistence type="inferred from homology"/>
<comment type="caution">
    <text evidence="3">The sequence shown here is derived from an EMBL/GenBank/DDBJ whole genome shotgun (WGS) entry which is preliminary data.</text>
</comment>
<comment type="similarity">
    <text evidence="1">Belongs to the short-chain fatty acyl-CoA assimilation regulator (ScfR) family.</text>
</comment>
<evidence type="ECO:0000313" key="4">
    <source>
        <dbReference type="Proteomes" id="UP000003678"/>
    </source>
</evidence>
<dbReference type="PANTHER" id="PTHR43236">
    <property type="entry name" value="ANTITOXIN HIGA1"/>
    <property type="match status" value="1"/>
</dbReference>
<dbReference type="Gene3D" id="1.10.260.40">
    <property type="entry name" value="lambda repressor-like DNA-binding domains"/>
    <property type="match status" value="1"/>
</dbReference>
<dbReference type="Pfam" id="PF01381">
    <property type="entry name" value="HTH_3"/>
    <property type="match status" value="1"/>
</dbReference>
<dbReference type="Gene3D" id="1.10.10.2910">
    <property type="match status" value="1"/>
</dbReference>
<protein>
    <submittedName>
        <fullName evidence="3">Helix-turn-helix domain-containing protein</fullName>
    </submittedName>
</protein>
<dbReference type="Pfam" id="PF06114">
    <property type="entry name" value="Peptidase_M78"/>
    <property type="match status" value="1"/>
</dbReference>
<dbReference type="PROSITE" id="PS50943">
    <property type="entry name" value="HTH_CROC1"/>
    <property type="match status" value="1"/>
</dbReference>